<evidence type="ECO:0000256" key="1">
    <source>
        <dbReference type="SAM" id="Coils"/>
    </source>
</evidence>
<dbReference type="SUPFAM" id="SSF111384">
    <property type="entry name" value="OmpH-like"/>
    <property type="match status" value="1"/>
</dbReference>
<comment type="caution">
    <text evidence="3">The sequence shown here is derived from an EMBL/GenBank/DDBJ whole genome shotgun (WGS) entry which is preliminary data.</text>
</comment>
<dbReference type="SMART" id="SM00935">
    <property type="entry name" value="OmpH"/>
    <property type="match status" value="1"/>
</dbReference>
<proteinExistence type="predicted"/>
<dbReference type="AlphaFoldDB" id="A0AA90YY68"/>
<feature type="chain" id="PRO_5041656502" evidence="2">
    <location>
        <begin position="31"/>
        <end position="192"/>
    </location>
</feature>
<dbReference type="EMBL" id="WVRA01000001">
    <property type="protein sequence ID" value="NOE17196.1"/>
    <property type="molecule type" value="Genomic_DNA"/>
</dbReference>
<feature type="signal peptide" evidence="2">
    <location>
        <begin position="1"/>
        <end position="30"/>
    </location>
</feature>
<evidence type="ECO:0000313" key="3">
    <source>
        <dbReference type="EMBL" id="NOE17196.1"/>
    </source>
</evidence>
<keyword evidence="2" id="KW-0732">Signal</keyword>
<gene>
    <name evidence="3" type="ORF">GS634_03555</name>
</gene>
<reference evidence="3" key="1">
    <citation type="submission" date="2019-12" db="EMBL/GenBank/DDBJ databases">
        <title>Ruegeria JWLKs population differentiation of coral mucus and skeleton niches.</title>
        <authorList>
            <person name="Luo D."/>
        </authorList>
    </citation>
    <scope>NUCLEOTIDE SEQUENCE</scope>
    <source>
        <strain evidence="3">HKCCD6181</strain>
    </source>
</reference>
<protein>
    <submittedName>
        <fullName evidence="3">OmpH family outer membrane protein</fullName>
    </submittedName>
</protein>
<sequence>MLNRLLGRTRGPLWALCAFMTTVSPPLANAQQLGMPQSSVVTLSSEELFAKSAFGQRVLREIEKESALLAEENQRIVAELSREEKELTEQRATMSADEFRPLAEAFDLKVQSHREGQRAKLDVLSRRSEEAQQTFSEIVRPVLVDLLREIGASVMIERSNVVVSTSDITDAAIIRINAAIGDGSDLQEDQGE</sequence>
<dbReference type="Gene3D" id="3.30.910.20">
    <property type="entry name" value="Skp domain"/>
    <property type="match status" value="1"/>
</dbReference>
<evidence type="ECO:0000256" key="2">
    <source>
        <dbReference type="SAM" id="SignalP"/>
    </source>
</evidence>
<accession>A0AA90YY68</accession>
<feature type="coiled-coil region" evidence="1">
    <location>
        <begin position="59"/>
        <end position="134"/>
    </location>
</feature>
<dbReference type="InterPro" id="IPR005632">
    <property type="entry name" value="Chaperone_Skp"/>
</dbReference>
<organism evidence="3 4">
    <name type="scientific">Ruegeria atlantica</name>
    <dbReference type="NCBI Taxonomy" id="81569"/>
    <lineage>
        <taxon>Bacteria</taxon>
        <taxon>Pseudomonadati</taxon>
        <taxon>Pseudomonadota</taxon>
        <taxon>Alphaproteobacteria</taxon>
        <taxon>Rhodobacterales</taxon>
        <taxon>Roseobacteraceae</taxon>
        <taxon>Ruegeria</taxon>
    </lineage>
</organism>
<dbReference type="Pfam" id="PF03938">
    <property type="entry name" value="OmpH"/>
    <property type="match status" value="1"/>
</dbReference>
<dbReference type="GO" id="GO:0051082">
    <property type="term" value="F:unfolded protein binding"/>
    <property type="evidence" value="ECO:0007669"/>
    <property type="project" value="InterPro"/>
</dbReference>
<dbReference type="Proteomes" id="UP000597886">
    <property type="component" value="Unassembled WGS sequence"/>
</dbReference>
<name>A0AA90YY68_9RHOB</name>
<keyword evidence="1" id="KW-0175">Coiled coil</keyword>
<dbReference type="InterPro" id="IPR024930">
    <property type="entry name" value="Skp_dom_sf"/>
</dbReference>
<evidence type="ECO:0000313" key="4">
    <source>
        <dbReference type="Proteomes" id="UP000597886"/>
    </source>
</evidence>